<reference evidence="3 4" key="1">
    <citation type="submission" date="2020-09" db="EMBL/GenBank/DDBJ databases">
        <title>De no assembly of potato wild relative species, Solanum commersonii.</title>
        <authorList>
            <person name="Cho K."/>
        </authorList>
    </citation>
    <scope>NUCLEOTIDE SEQUENCE [LARGE SCALE GENOMIC DNA]</scope>
    <source>
        <strain evidence="3">LZ3.2</strain>
        <tissue evidence="3">Leaf</tissue>
    </source>
</reference>
<dbReference type="InterPro" id="IPR000722">
    <property type="entry name" value="RNA_pol_asu"/>
</dbReference>
<evidence type="ECO:0000256" key="1">
    <source>
        <dbReference type="SAM" id="MobiDB-lite"/>
    </source>
</evidence>
<keyword evidence="4" id="KW-1185">Reference proteome</keyword>
<dbReference type="EMBL" id="JACXVP010000009">
    <property type="protein sequence ID" value="KAG5587042.1"/>
    <property type="molecule type" value="Genomic_DNA"/>
</dbReference>
<dbReference type="AlphaFoldDB" id="A0A9J5XH78"/>
<accession>A0A9J5XH78</accession>
<protein>
    <recommendedName>
        <fullName evidence="2">RNA polymerase alpha subunit domain-containing protein</fullName>
    </recommendedName>
</protein>
<dbReference type="Proteomes" id="UP000824120">
    <property type="component" value="Chromosome 9"/>
</dbReference>
<dbReference type="SUPFAM" id="SSF64484">
    <property type="entry name" value="beta and beta-prime subunits of DNA dependent RNA-polymerase"/>
    <property type="match status" value="1"/>
</dbReference>
<evidence type="ECO:0000313" key="3">
    <source>
        <dbReference type="EMBL" id="KAG5587042.1"/>
    </source>
</evidence>
<comment type="caution">
    <text evidence="3">The sequence shown here is derived from an EMBL/GenBank/DDBJ whole genome shotgun (WGS) entry which is preliminary data.</text>
</comment>
<dbReference type="GO" id="GO:0006351">
    <property type="term" value="P:DNA-templated transcription"/>
    <property type="evidence" value="ECO:0007669"/>
    <property type="project" value="InterPro"/>
</dbReference>
<proteinExistence type="predicted"/>
<dbReference type="Pfam" id="PF00623">
    <property type="entry name" value="RNA_pol_Rpb1_2"/>
    <property type="match status" value="1"/>
</dbReference>
<dbReference type="GO" id="GO:0003677">
    <property type="term" value="F:DNA binding"/>
    <property type="evidence" value="ECO:0007669"/>
    <property type="project" value="InterPro"/>
</dbReference>
<dbReference type="Gene3D" id="2.40.40.20">
    <property type="match status" value="1"/>
</dbReference>
<organism evidence="3 4">
    <name type="scientific">Solanum commersonii</name>
    <name type="common">Commerson's wild potato</name>
    <name type="synonym">Commerson's nightshade</name>
    <dbReference type="NCBI Taxonomy" id="4109"/>
    <lineage>
        <taxon>Eukaryota</taxon>
        <taxon>Viridiplantae</taxon>
        <taxon>Streptophyta</taxon>
        <taxon>Embryophyta</taxon>
        <taxon>Tracheophyta</taxon>
        <taxon>Spermatophyta</taxon>
        <taxon>Magnoliopsida</taxon>
        <taxon>eudicotyledons</taxon>
        <taxon>Gunneridae</taxon>
        <taxon>Pentapetalae</taxon>
        <taxon>asterids</taxon>
        <taxon>lamiids</taxon>
        <taxon>Solanales</taxon>
        <taxon>Solanaceae</taxon>
        <taxon>Solanoideae</taxon>
        <taxon>Solaneae</taxon>
        <taxon>Solanum</taxon>
    </lineage>
</organism>
<gene>
    <name evidence="3" type="ORF">H5410_047476</name>
</gene>
<dbReference type="GO" id="GO:0003899">
    <property type="term" value="F:DNA-directed RNA polymerase activity"/>
    <property type="evidence" value="ECO:0007669"/>
    <property type="project" value="InterPro"/>
</dbReference>
<evidence type="ECO:0000313" key="4">
    <source>
        <dbReference type="Proteomes" id="UP000824120"/>
    </source>
</evidence>
<feature type="domain" description="RNA polymerase alpha subunit" evidence="2">
    <location>
        <begin position="28"/>
        <end position="81"/>
    </location>
</feature>
<dbReference type="OrthoDB" id="902203at2759"/>
<name>A0A9J5XH78_SOLCO</name>
<sequence length="99" mass="11224">MYLNIFFCSFKYLKSSYVKDVKISAIVALAPTLHKIRQTCIPARPILVEGRAICLHLLVYKGFNTDCDGDQMIVHLPLSLEGGSSRKPRPLKFEMPQIE</sequence>
<evidence type="ECO:0000259" key="2">
    <source>
        <dbReference type="Pfam" id="PF00623"/>
    </source>
</evidence>
<feature type="region of interest" description="Disordered" evidence="1">
    <location>
        <begin position="80"/>
        <end position="99"/>
    </location>
</feature>